<evidence type="ECO:0000256" key="1">
    <source>
        <dbReference type="SAM" id="Phobius"/>
    </source>
</evidence>
<keyword evidence="1" id="KW-1133">Transmembrane helix</keyword>
<protein>
    <recommendedName>
        <fullName evidence="3">Transmembrane protein</fullName>
    </recommendedName>
</protein>
<keyword evidence="1" id="KW-0472">Membrane</keyword>
<feature type="transmembrane region" description="Helical" evidence="1">
    <location>
        <begin position="112"/>
        <end position="129"/>
    </location>
</feature>
<accession>A0A2N9EMZ8</accession>
<proteinExistence type="predicted"/>
<reference evidence="2" key="1">
    <citation type="submission" date="2018-02" db="EMBL/GenBank/DDBJ databases">
        <authorList>
            <person name="Cohen D.B."/>
            <person name="Kent A.D."/>
        </authorList>
    </citation>
    <scope>NUCLEOTIDE SEQUENCE</scope>
</reference>
<feature type="transmembrane region" description="Helical" evidence="1">
    <location>
        <begin position="44"/>
        <end position="61"/>
    </location>
</feature>
<evidence type="ECO:0008006" key="3">
    <source>
        <dbReference type="Google" id="ProtNLM"/>
    </source>
</evidence>
<feature type="transmembrane region" description="Helical" evidence="1">
    <location>
        <begin position="73"/>
        <end position="92"/>
    </location>
</feature>
<keyword evidence="1" id="KW-0812">Transmembrane</keyword>
<dbReference type="AlphaFoldDB" id="A0A2N9EMZ8"/>
<evidence type="ECO:0000313" key="2">
    <source>
        <dbReference type="EMBL" id="SPC75969.1"/>
    </source>
</evidence>
<organism evidence="2">
    <name type="scientific">Fagus sylvatica</name>
    <name type="common">Beechnut</name>
    <dbReference type="NCBI Taxonomy" id="28930"/>
    <lineage>
        <taxon>Eukaryota</taxon>
        <taxon>Viridiplantae</taxon>
        <taxon>Streptophyta</taxon>
        <taxon>Embryophyta</taxon>
        <taxon>Tracheophyta</taxon>
        <taxon>Spermatophyta</taxon>
        <taxon>Magnoliopsida</taxon>
        <taxon>eudicotyledons</taxon>
        <taxon>Gunneridae</taxon>
        <taxon>Pentapetalae</taxon>
        <taxon>rosids</taxon>
        <taxon>fabids</taxon>
        <taxon>Fagales</taxon>
        <taxon>Fagaceae</taxon>
        <taxon>Fagus</taxon>
    </lineage>
</organism>
<gene>
    <name evidence="2" type="ORF">FSB_LOCUS3851</name>
</gene>
<dbReference type="EMBL" id="OIVN01000191">
    <property type="protein sequence ID" value="SPC75969.1"/>
    <property type="molecule type" value="Genomic_DNA"/>
</dbReference>
<sequence length="134" mass="14638">MVSSQQSTSFILHRGHSLLLHIRRATIFPLSDHPSTALIHLPKRGWACGVVWGVTGVGMVIRCGGFWRGCCDWWVWLICVAVVWWLPAWVWLRLWGGKGASGGGGFVAARCWGGWVLVMVCGGFGRGFVGCGRG</sequence>
<name>A0A2N9EMZ8_FAGSY</name>